<dbReference type="AlphaFoldDB" id="A0A857FVD5"/>
<gene>
    <name evidence="1" type="ORF">FMA36_17340</name>
</gene>
<dbReference type="RefSeq" id="WP_159264245.1">
    <property type="nucleotide sequence ID" value="NZ_CP041349.1"/>
</dbReference>
<keyword evidence="1" id="KW-0614">Plasmid</keyword>
<protein>
    <submittedName>
        <fullName evidence="1">Uncharacterized protein</fullName>
    </submittedName>
</protein>
<proteinExistence type="predicted"/>
<evidence type="ECO:0000313" key="2">
    <source>
        <dbReference type="Proteomes" id="UP000464674"/>
    </source>
</evidence>
<geneLocation type="plasmid" evidence="2">
    <name>pa</name>
</geneLocation>
<evidence type="ECO:0000313" key="1">
    <source>
        <dbReference type="EMBL" id="QHC37367.1"/>
    </source>
</evidence>
<name>A0A857FVD5_KOMXY</name>
<organism evidence="1 2">
    <name type="scientific">Komagataeibacter xylinus</name>
    <name type="common">Gluconacetobacter xylinus</name>
    <dbReference type="NCBI Taxonomy" id="28448"/>
    <lineage>
        <taxon>Bacteria</taxon>
        <taxon>Pseudomonadati</taxon>
        <taxon>Pseudomonadota</taxon>
        <taxon>Alphaproteobacteria</taxon>
        <taxon>Acetobacterales</taxon>
        <taxon>Acetobacteraceae</taxon>
        <taxon>Komagataeibacter</taxon>
    </lineage>
</organism>
<accession>A0A857FVD5</accession>
<reference evidence="1 2" key="1">
    <citation type="journal article" date="2020" name="Carbohydr. Polym.">
        <title>Characterization and optimization of production of bacterial cellulose from strain CGMCC 17276 based on whole-genome analysis.</title>
        <authorList>
            <person name="Lu T."/>
            <person name="Gao H."/>
            <person name="Liao B."/>
            <person name="Wu J."/>
            <person name="Zhang W."/>
            <person name="Huang J."/>
            <person name="Liu M."/>
            <person name="Huang J."/>
            <person name="Chang Z."/>
            <person name="Jin M."/>
            <person name="Yi Z."/>
            <person name="Jiang D."/>
        </authorList>
    </citation>
    <scope>NUCLEOTIDE SEQUENCE [LARGE SCALE GENOMIC DNA]</scope>
    <source>
        <strain evidence="1 2">CGMCC 17276</strain>
        <plasmid evidence="2">pa</plasmid>
    </source>
</reference>
<dbReference type="Proteomes" id="UP000464674">
    <property type="component" value="Plasmid pA"/>
</dbReference>
<sequence>MSYLAEFYAEAAQEELEREFVNEHAARYVADGMSRRRAKELARETLYNRQNASVERGECIDGEDGTIYFNEDCRTPPPPQTDAGKRQVAAIKRDLSSDAF</sequence>
<dbReference type="EMBL" id="CP041349">
    <property type="protein sequence ID" value="QHC37367.1"/>
    <property type="molecule type" value="Genomic_DNA"/>
</dbReference>